<feature type="transmembrane region" description="Helical" evidence="1">
    <location>
        <begin position="416"/>
        <end position="436"/>
    </location>
</feature>
<protein>
    <recommendedName>
        <fullName evidence="4">O-antigen ligase like membrane protein</fullName>
    </recommendedName>
</protein>
<feature type="transmembrane region" description="Helical" evidence="1">
    <location>
        <begin position="110"/>
        <end position="129"/>
    </location>
</feature>
<feature type="transmembrane region" description="Helical" evidence="1">
    <location>
        <begin position="23"/>
        <end position="44"/>
    </location>
</feature>
<feature type="transmembrane region" description="Helical" evidence="1">
    <location>
        <begin position="194"/>
        <end position="217"/>
    </location>
</feature>
<feature type="transmembrane region" description="Helical" evidence="1">
    <location>
        <begin position="275"/>
        <end position="294"/>
    </location>
</feature>
<feature type="transmembrane region" description="Helical" evidence="1">
    <location>
        <begin position="224"/>
        <end position="241"/>
    </location>
</feature>
<keyword evidence="1" id="KW-0472">Membrane</keyword>
<feature type="transmembrane region" description="Helical" evidence="1">
    <location>
        <begin position="50"/>
        <end position="70"/>
    </location>
</feature>
<sequence length="445" mass="50807">MRYSKRTVDVDSFHGGLRYIHGFTYRSIFVLTLFLYLYLLSPYFNLGGMLLHGGMIAIVLFLGMHPLLAARSLQQMPLLLTFIALCFFCLYNLVVIIFYMEAFSTSFQNYVIQVGVYIMIGFVLAFYLIQKALDMDQALTLCFKLIVFVVFVNSAIILLEYQFPAFRALVESILYLPENSNINYLTREYRLRGIASGGAANLSLFHGTILVLLQALYIKRKISFIYFLVASITIFTSLLFIGRTGIVVGFIGIVLFHILNLMLSKEKVSMRRVLIYASVTAIVVVAPPMLALLYPDSVLSYSISFLYQGVEGLEQEGTTTSLIDMFAMSDQWAKLFFGVGAHTGGFDLVRRVDAGYMRMFTALGIPLTIAFYLFVAYLARYVLMITHYKSFWIVFMIIMFIAEIKEPFIFKGYSARMMWMIIGMGLCYTFSSPFYADQREREPAY</sequence>
<dbReference type="AlphaFoldDB" id="A0A1I7FBT8"/>
<dbReference type="EMBL" id="FPBP01000001">
    <property type="protein sequence ID" value="SFU33634.1"/>
    <property type="molecule type" value="Genomic_DNA"/>
</dbReference>
<evidence type="ECO:0000313" key="2">
    <source>
        <dbReference type="EMBL" id="SFU33634.1"/>
    </source>
</evidence>
<organism evidence="2 3">
    <name type="scientific">Halomonas korlensis</name>
    <dbReference type="NCBI Taxonomy" id="463301"/>
    <lineage>
        <taxon>Bacteria</taxon>
        <taxon>Pseudomonadati</taxon>
        <taxon>Pseudomonadota</taxon>
        <taxon>Gammaproteobacteria</taxon>
        <taxon>Oceanospirillales</taxon>
        <taxon>Halomonadaceae</taxon>
        <taxon>Halomonas</taxon>
    </lineage>
</organism>
<feature type="transmembrane region" description="Helical" evidence="1">
    <location>
        <begin position="141"/>
        <end position="159"/>
    </location>
</feature>
<dbReference type="STRING" id="463301.SAMN04487955_101375"/>
<evidence type="ECO:0000313" key="3">
    <source>
        <dbReference type="Proteomes" id="UP000198693"/>
    </source>
</evidence>
<evidence type="ECO:0000256" key="1">
    <source>
        <dbReference type="SAM" id="Phobius"/>
    </source>
</evidence>
<reference evidence="3" key="1">
    <citation type="submission" date="2016-10" db="EMBL/GenBank/DDBJ databases">
        <authorList>
            <person name="Varghese N."/>
            <person name="Submissions S."/>
        </authorList>
    </citation>
    <scope>NUCLEOTIDE SEQUENCE [LARGE SCALE GENOMIC DNA]</scope>
    <source>
        <strain evidence="3">CGMCC 1.6981</strain>
    </source>
</reference>
<proteinExistence type="predicted"/>
<name>A0A1I7FBT8_9GAMM</name>
<feature type="transmembrane region" description="Helical" evidence="1">
    <location>
        <begin position="77"/>
        <end position="98"/>
    </location>
</feature>
<keyword evidence="3" id="KW-1185">Reference proteome</keyword>
<keyword evidence="1" id="KW-1133">Transmembrane helix</keyword>
<feature type="transmembrane region" description="Helical" evidence="1">
    <location>
        <begin position="391"/>
        <end position="410"/>
    </location>
</feature>
<feature type="transmembrane region" description="Helical" evidence="1">
    <location>
        <begin position="356"/>
        <end position="379"/>
    </location>
</feature>
<keyword evidence="1" id="KW-0812">Transmembrane</keyword>
<dbReference type="Proteomes" id="UP000198693">
    <property type="component" value="Unassembled WGS sequence"/>
</dbReference>
<evidence type="ECO:0008006" key="4">
    <source>
        <dbReference type="Google" id="ProtNLM"/>
    </source>
</evidence>
<gene>
    <name evidence="2" type="ORF">SAMN04487955_101375</name>
</gene>
<accession>A0A1I7FBT8</accession>
<feature type="transmembrane region" description="Helical" evidence="1">
    <location>
        <begin position="247"/>
        <end position="263"/>
    </location>
</feature>